<proteinExistence type="predicted"/>
<dbReference type="Proteomes" id="UP000663844">
    <property type="component" value="Unassembled WGS sequence"/>
</dbReference>
<organism evidence="1 2">
    <name type="scientific">Adineta steineri</name>
    <dbReference type="NCBI Taxonomy" id="433720"/>
    <lineage>
        <taxon>Eukaryota</taxon>
        <taxon>Metazoa</taxon>
        <taxon>Spiralia</taxon>
        <taxon>Gnathifera</taxon>
        <taxon>Rotifera</taxon>
        <taxon>Eurotatoria</taxon>
        <taxon>Bdelloidea</taxon>
        <taxon>Adinetida</taxon>
        <taxon>Adinetidae</taxon>
        <taxon>Adineta</taxon>
    </lineage>
</organism>
<evidence type="ECO:0000313" key="2">
    <source>
        <dbReference type="Proteomes" id="UP000663844"/>
    </source>
</evidence>
<feature type="non-terminal residue" evidence="1">
    <location>
        <position position="78"/>
    </location>
</feature>
<sequence length="78" mass="8834">MAQPNTINICQLSCHTIVDRMKPITTLLAILHRYNFKIKPVNDGLRIIYVCIHRGSGVDPNLLQHEMMAQINPVGKKP</sequence>
<reference evidence="1" key="1">
    <citation type="submission" date="2021-02" db="EMBL/GenBank/DDBJ databases">
        <authorList>
            <person name="Nowell W R."/>
        </authorList>
    </citation>
    <scope>NUCLEOTIDE SEQUENCE</scope>
</reference>
<protein>
    <submittedName>
        <fullName evidence="1">Uncharacterized protein</fullName>
    </submittedName>
</protein>
<dbReference type="EMBL" id="CAJOAZ010016429">
    <property type="protein sequence ID" value="CAF4304650.1"/>
    <property type="molecule type" value="Genomic_DNA"/>
</dbReference>
<dbReference type="AlphaFoldDB" id="A0A820I872"/>
<accession>A0A820I872</accession>
<gene>
    <name evidence="1" type="ORF">OXD698_LOCUS46291</name>
</gene>
<comment type="caution">
    <text evidence="1">The sequence shown here is derived from an EMBL/GenBank/DDBJ whole genome shotgun (WGS) entry which is preliminary data.</text>
</comment>
<name>A0A820I872_9BILA</name>
<evidence type="ECO:0000313" key="1">
    <source>
        <dbReference type="EMBL" id="CAF4304650.1"/>
    </source>
</evidence>